<dbReference type="Gene3D" id="3.30.310.130">
    <property type="entry name" value="Ubiquitin-related"/>
    <property type="match status" value="1"/>
</dbReference>
<dbReference type="PANTHER" id="PTHR46915:SF2">
    <property type="entry name" value="UBIQUITIN-LIKE PROTEASE 4"/>
    <property type="match status" value="1"/>
</dbReference>
<dbReference type="OMA" id="NDEWTNQ"/>
<dbReference type="AlphaFoldDB" id="A0AA38LMS9"/>
<comment type="similarity">
    <text evidence="1">Belongs to the peptidase C48 family.</text>
</comment>
<evidence type="ECO:0000256" key="2">
    <source>
        <dbReference type="ARBA" id="ARBA00022670"/>
    </source>
</evidence>
<evidence type="ECO:0000313" key="6">
    <source>
        <dbReference type="EMBL" id="KAH9329614.1"/>
    </source>
</evidence>
<reference evidence="6 7" key="1">
    <citation type="journal article" date="2021" name="Nat. Plants">
        <title>The Taxus genome provides insights into paclitaxel biosynthesis.</title>
        <authorList>
            <person name="Xiong X."/>
            <person name="Gou J."/>
            <person name="Liao Q."/>
            <person name="Li Y."/>
            <person name="Zhou Q."/>
            <person name="Bi G."/>
            <person name="Li C."/>
            <person name="Du R."/>
            <person name="Wang X."/>
            <person name="Sun T."/>
            <person name="Guo L."/>
            <person name="Liang H."/>
            <person name="Lu P."/>
            <person name="Wu Y."/>
            <person name="Zhang Z."/>
            <person name="Ro D.K."/>
            <person name="Shang Y."/>
            <person name="Huang S."/>
            <person name="Yan J."/>
        </authorList>
    </citation>
    <scope>NUCLEOTIDE SEQUENCE [LARGE SCALE GENOMIC DNA]</scope>
    <source>
        <strain evidence="6">Ta-2019</strain>
    </source>
</reference>
<accession>A0AA38LMS9</accession>
<feature type="domain" description="Ubiquitin-like protease family profile" evidence="5">
    <location>
        <begin position="43"/>
        <end position="237"/>
    </location>
</feature>
<keyword evidence="3" id="KW-0378">Hydrolase</keyword>
<organism evidence="6 7">
    <name type="scientific">Taxus chinensis</name>
    <name type="common">Chinese yew</name>
    <name type="synonym">Taxus wallichiana var. chinensis</name>
    <dbReference type="NCBI Taxonomy" id="29808"/>
    <lineage>
        <taxon>Eukaryota</taxon>
        <taxon>Viridiplantae</taxon>
        <taxon>Streptophyta</taxon>
        <taxon>Embryophyta</taxon>
        <taxon>Tracheophyta</taxon>
        <taxon>Spermatophyta</taxon>
        <taxon>Pinopsida</taxon>
        <taxon>Pinidae</taxon>
        <taxon>Conifers II</taxon>
        <taxon>Cupressales</taxon>
        <taxon>Taxaceae</taxon>
        <taxon>Taxus</taxon>
    </lineage>
</organism>
<dbReference type="PROSITE" id="PS50600">
    <property type="entry name" value="ULP_PROTEASE"/>
    <property type="match status" value="1"/>
</dbReference>
<dbReference type="EMBL" id="JAHRHJ020000001">
    <property type="protein sequence ID" value="KAH9329614.1"/>
    <property type="molecule type" value="Genomic_DNA"/>
</dbReference>
<keyword evidence="2" id="KW-0645">Protease</keyword>
<dbReference type="PANTHER" id="PTHR46915">
    <property type="entry name" value="UBIQUITIN-LIKE PROTEASE 4-RELATED"/>
    <property type="match status" value="1"/>
</dbReference>
<comment type="caution">
    <text evidence="6">The sequence shown here is derived from an EMBL/GenBank/DDBJ whole genome shotgun (WGS) entry which is preliminary data.</text>
</comment>
<evidence type="ECO:0000256" key="1">
    <source>
        <dbReference type="ARBA" id="ARBA00005234"/>
    </source>
</evidence>
<dbReference type="Pfam" id="PF02902">
    <property type="entry name" value="Peptidase_C48"/>
    <property type="match status" value="1"/>
</dbReference>
<dbReference type="SUPFAM" id="SSF54001">
    <property type="entry name" value="Cysteine proteinases"/>
    <property type="match status" value="1"/>
</dbReference>
<dbReference type="Gene3D" id="1.10.418.20">
    <property type="match status" value="1"/>
</dbReference>
<name>A0AA38LMS9_TAXCH</name>
<sequence>IVVVLDEEEEKPKQRHQVHTMSLRKRKKDIRIYYPERNHPESVEITHSDMDCLAPCSYLSSVIMNFYIQYLQRSGSLSADQRNDYHFFNTFFYSKLEEALDSQVRYETGVSFTKLRRWFKGVNIFEKAYIFLPIHACQHWSLAIISIPAREDETGPIILHLDSLGLHTSGTIFSNVRSYLKEEWEHLNQEEVPAQVPIAEKIWKDLPNKIQDKQIQVPQQENDYDCGLFVLFFMERFIEEAPPRLRKTDLDR</sequence>
<evidence type="ECO:0000256" key="3">
    <source>
        <dbReference type="ARBA" id="ARBA00022801"/>
    </source>
</evidence>
<gene>
    <name evidence="6" type="ORF">KI387_001722</name>
</gene>
<dbReference type="Proteomes" id="UP000824469">
    <property type="component" value="Unassembled WGS sequence"/>
</dbReference>
<dbReference type="GO" id="GO:0008234">
    <property type="term" value="F:cysteine-type peptidase activity"/>
    <property type="evidence" value="ECO:0007669"/>
    <property type="project" value="UniProtKB-KW"/>
</dbReference>
<keyword evidence="4" id="KW-0788">Thiol protease</keyword>
<evidence type="ECO:0000313" key="7">
    <source>
        <dbReference type="Proteomes" id="UP000824469"/>
    </source>
</evidence>
<protein>
    <recommendedName>
        <fullName evidence="5">Ubiquitin-like protease family profile domain-containing protein</fullName>
    </recommendedName>
</protein>
<evidence type="ECO:0000259" key="5">
    <source>
        <dbReference type="PROSITE" id="PS50600"/>
    </source>
</evidence>
<evidence type="ECO:0000256" key="4">
    <source>
        <dbReference type="ARBA" id="ARBA00022807"/>
    </source>
</evidence>
<dbReference type="InterPro" id="IPR003653">
    <property type="entry name" value="Peptidase_C48_C"/>
</dbReference>
<keyword evidence="7" id="KW-1185">Reference proteome</keyword>
<dbReference type="GO" id="GO:0016926">
    <property type="term" value="P:protein desumoylation"/>
    <property type="evidence" value="ECO:0007669"/>
    <property type="project" value="UniProtKB-ARBA"/>
</dbReference>
<proteinExistence type="inferred from homology"/>
<feature type="non-terminal residue" evidence="6">
    <location>
        <position position="1"/>
    </location>
</feature>
<dbReference type="GO" id="GO:0006508">
    <property type="term" value="P:proteolysis"/>
    <property type="evidence" value="ECO:0007669"/>
    <property type="project" value="UniProtKB-KW"/>
</dbReference>
<feature type="non-terminal residue" evidence="6">
    <location>
        <position position="252"/>
    </location>
</feature>
<dbReference type="InterPro" id="IPR038765">
    <property type="entry name" value="Papain-like_cys_pep_sf"/>
</dbReference>